<accession>A0AA45L4Z1</accession>
<dbReference type="AlphaFoldDB" id="A0AA45L4Z1"/>
<dbReference type="CDD" id="cd00085">
    <property type="entry name" value="HNHc"/>
    <property type="match status" value="1"/>
</dbReference>
<feature type="domain" description="HNH nuclease" evidence="1">
    <location>
        <begin position="145"/>
        <end position="200"/>
    </location>
</feature>
<dbReference type="GO" id="GO:0004519">
    <property type="term" value="F:endonuclease activity"/>
    <property type="evidence" value="ECO:0007669"/>
    <property type="project" value="UniProtKB-KW"/>
</dbReference>
<reference evidence="3" key="1">
    <citation type="submission" date="2021-04" db="EMBL/GenBank/DDBJ databases">
        <title>Genomic sequence of Actinosynnema pretiosum subsp. pretiosum ATCC 31280 (C-14919).</title>
        <authorList>
            <person name="Bai L."/>
            <person name="Wang X."/>
            <person name="Xiao Y."/>
        </authorList>
    </citation>
    <scope>NUCLEOTIDE SEQUENCE</scope>
    <source>
        <strain evidence="3">ATCC 31280</strain>
    </source>
</reference>
<protein>
    <submittedName>
        <fullName evidence="3">HNH endonuclease</fullName>
    </submittedName>
</protein>
<evidence type="ECO:0000259" key="2">
    <source>
        <dbReference type="Pfam" id="PF26345"/>
    </source>
</evidence>
<dbReference type="InterPro" id="IPR058807">
    <property type="entry name" value="ScoMcrA_N"/>
</dbReference>
<name>A0AA45L4Z1_9PSEU</name>
<gene>
    <name evidence="3" type="ORF">KCV87_27705</name>
</gene>
<dbReference type="Pfam" id="PF13391">
    <property type="entry name" value="HNH_2"/>
    <property type="match status" value="1"/>
</dbReference>
<sequence>MGYADVGRAEVLRAIAECDRLGAEEFRKRYGFGQARRFVLVYEGREYDSKAVVGVAHGFLTDQKPLRASDFSGGQATVTRLLTGLGFTVVDRAQVPAPPVDAEKVVVWERGRVLEPAPRQERTTSAVQRLRYVAALVKAIHEDRCQFCGTRLDLGYGHFSNAAHIRALGAPHHGPDHTDNVLCLCPNCHAQFDARALYVDEDDNVRHVNAGQPLGPLRRDPRHRIAAEHLAYHRSLPVDPARAQALADDRA</sequence>
<organism evidence="3 4">
    <name type="scientific">Actinosynnema pretiosum subsp. pretiosum</name>
    <dbReference type="NCBI Taxonomy" id="103721"/>
    <lineage>
        <taxon>Bacteria</taxon>
        <taxon>Bacillati</taxon>
        <taxon>Actinomycetota</taxon>
        <taxon>Actinomycetes</taxon>
        <taxon>Pseudonocardiales</taxon>
        <taxon>Pseudonocardiaceae</taxon>
        <taxon>Actinosynnema</taxon>
    </lineage>
</organism>
<keyword evidence="3" id="KW-0255">Endonuclease</keyword>
<dbReference type="Gene3D" id="1.10.30.50">
    <property type="match status" value="1"/>
</dbReference>
<keyword evidence="3" id="KW-0540">Nuclease</keyword>
<dbReference type="EMBL" id="CP073249">
    <property type="protein sequence ID" value="QUF03173.1"/>
    <property type="molecule type" value="Genomic_DNA"/>
</dbReference>
<feature type="domain" description="ScoMcrA-like N-terminal head" evidence="2">
    <location>
        <begin position="5"/>
        <end position="90"/>
    </location>
</feature>
<dbReference type="Proteomes" id="UP000677152">
    <property type="component" value="Chromosome"/>
</dbReference>
<dbReference type="Pfam" id="PF26345">
    <property type="entry name" value="ScoMcrA_N"/>
    <property type="match status" value="1"/>
</dbReference>
<evidence type="ECO:0000259" key="1">
    <source>
        <dbReference type="Pfam" id="PF13391"/>
    </source>
</evidence>
<evidence type="ECO:0000313" key="3">
    <source>
        <dbReference type="EMBL" id="QUF03173.1"/>
    </source>
</evidence>
<proteinExistence type="predicted"/>
<keyword evidence="3" id="KW-0378">Hydrolase</keyword>
<evidence type="ECO:0000313" key="4">
    <source>
        <dbReference type="Proteomes" id="UP000677152"/>
    </source>
</evidence>
<dbReference type="InterPro" id="IPR003615">
    <property type="entry name" value="HNH_nuc"/>
</dbReference>